<comment type="caution">
    <text evidence="1">The sequence shown here is derived from an EMBL/GenBank/DDBJ whole genome shotgun (WGS) entry which is preliminary data.</text>
</comment>
<proteinExistence type="predicted"/>
<sequence length="80" mass="8981">MTQAIELPDDVFKRLNEYGRTLGVTPAEAVFQLLEELGDESFSEVEAQQLREARAEYERGEVEDGPAFFTALRNANSGEK</sequence>
<protein>
    <recommendedName>
        <fullName evidence="3">Antitoxin</fullName>
    </recommendedName>
</protein>
<name>A0ABU4DRI9_9DEIO</name>
<evidence type="ECO:0000313" key="2">
    <source>
        <dbReference type="Proteomes" id="UP001276150"/>
    </source>
</evidence>
<evidence type="ECO:0000313" key="1">
    <source>
        <dbReference type="EMBL" id="MDV6374480.1"/>
    </source>
</evidence>
<organism evidence="1 2">
    <name type="scientific">Deinococcus arenicola</name>
    <dbReference type="NCBI Taxonomy" id="2994950"/>
    <lineage>
        <taxon>Bacteria</taxon>
        <taxon>Thermotogati</taxon>
        <taxon>Deinococcota</taxon>
        <taxon>Deinococci</taxon>
        <taxon>Deinococcales</taxon>
        <taxon>Deinococcaceae</taxon>
        <taxon>Deinococcus</taxon>
    </lineage>
</organism>
<evidence type="ECO:0008006" key="3">
    <source>
        <dbReference type="Google" id="ProtNLM"/>
    </source>
</evidence>
<accession>A0ABU4DRI9</accession>
<dbReference type="EMBL" id="JAPMIV010000010">
    <property type="protein sequence ID" value="MDV6374480.1"/>
    <property type="molecule type" value="Genomic_DNA"/>
</dbReference>
<dbReference type="RefSeq" id="WP_317639796.1">
    <property type="nucleotide sequence ID" value="NZ_JAPMIV010000010.1"/>
</dbReference>
<dbReference type="Proteomes" id="UP001276150">
    <property type="component" value="Unassembled WGS sequence"/>
</dbReference>
<keyword evidence="2" id="KW-1185">Reference proteome</keyword>
<gene>
    <name evidence="1" type="ORF">ORD21_07745</name>
</gene>
<reference evidence="1 2" key="1">
    <citation type="submission" date="2022-11" db="EMBL/GenBank/DDBJ databases">
        <title>Deinococcus ZS9-10, Low Temperature and Draught-tolerating, UV-resistant Bacteria from Continental Antarctica.</title>
        <authorList>
            <person name="Cheng L."/>
        </authorList>
    </citation>
    <scope>NUCLEOTIDE SEQUENCE [LARGE SCALE GENOMIC DNA]</scope>
    <source>
        <strain evidence="1 2">ZS9-10</strain>
    </source>
</reference>